<gene>
    <name evidence="1" type="ORF">RUMCAL_01643</name>
</gene>
<proteinExistence type="predicted"/>
<dbReference type="AlphaFoldDB" id="U2KSG5"/>
<evidence type="ECO:0000313" key="1">
    <source>
        <dbReference type="EMBL" id="ERJ95227.1"/>
    </source>
</evidence>
<sequence length="53" mass="5897">SPDALCAVLPLVYHIFRQTATAFGDFLKIPQNRKSCFCCRIAGIPFVSQTHIT</sequence>
<feature type="non-terminal residue" evidence="1">
    <location>
        <position position="1"/>
    </location>
</feature>
<dbReference type="EMBL" id="AWVF01000209">
    <property type="protein sequence ID" value="ERJ95227.1"/>
    <property type="molecule type" value="Genomic_DNA"/>
</dbReference>
<reference evidence="1 2" key="1">
    <citation type="submission" date="2013-07" db="EMBL/GenBank/DDBJ databases">
        <authorList>
            <person name="Weinstock G."/>
            <person name="Sodergren E."/>
            <person name="Wylie T."/>
            <person name="Fulton L."/>
            <person name="Fulton R."/>
            <person name="Fronick C."/>
            <person name="O'Laughlin M."/>
            <person name="Godfrey J."/>
            <person name="Miner T."/>
            <person name="Herter B."/>
            <person name="Appelbaum E."/>
            <person name="Cordes M."/>
            <person name="Lek S."/>
            <person name="Wollam A."/>
            <person name="Pepin K.H."/>
            <person name="Palsikar V.B."/>
            <person name="Mitreva M."/>
            <person name="Wilson R.K."/>
        </authorList>
    </citation>
    <scope>NUCLEOTIDE SEQUENCE [LARGE SCALE GENOMIC DNA]</scope>
    <source>
        <strain evidence="1 2">ATCC 27760</strain>
    </source>
</reference>
<comment type="caution">
    <text evidence="1">The sequence shown here is derived from an EMBL/GenBank/DDBJ whole genome shotgun (WGS) entry which is preliminary data.</text>
</comment>
<evidence type="ECO:0000313" key="2">
    <source>
        <dbReference type="Proteomes" id="UP000016662"/>
    </source>
</evidence>
<protein>
    <submittedName>
        <fullName evidence="1">Uncharacterized protein</fullName>
    </submittedName>
</protein>
<organism evidence="1 2">
    <name type="scientific">Ruminococcus callidus ATCC 27760</name>
    <dbReference type="NCBI Taxonomy" id="411473"/>
    <lineage>
        <taxon>Bacteria</taxon>
        <taxon>Bacillati</taxon>
        <taxon>Bacillota</taxon>
        <taxon>Clostridia</taxon>
        <taxon>Eubacteriales</taxon>
        <taxon>Oscillospiraceae</taxon>
        <taxon>Ruminococcus</taxon>
    </lineage>
</organism>
<name>U2KSG5_9FIRM</name>
<accession>U2KSG5</accession>
<keyword evidence="2" id="KW-1185">Reference proteome</keyword>
<dbReference type="Proteomes" id="UP000016662">
    <property type="component" value="Unassembled WGS sequence"/>
</dbReference>
<dbReference type="HOGENOM" id="CLU_3055297_0_0_9"/>